<dbReference type="RefSeq" id="WP_377066806.1">
    <property type="nucleotide sequence ID" value="NZ_JBHSJJ010000012.1"/>
</dbReference>
<gene>
    <name evidence="7" type="ORF">ACFPFU_18480</name>
</gene>
<name>A0ABV9T6D8_9BACT</name>
<dbReference type="InterPro" id="IPR002810">
    <property type="entry name" value="NfeD-like_C"/>
</dbReference>
<sequence>MTWFILLSLVLFGAMLILVEVLFVPGTTIVGLIGVAFTALGIYYAFISFDRDTAFIILGAAVVVNLSFILYGFRSGAWERFALKDTISSRTYDDRLLGLEKGQKGKTLSDCKPFGKVEIGDKIYEAKSEGGFIPAGSEVYIVKIENNKIIIKQ</sequence>
<accession>A0ABV9T6D8</accession>
<feature type="domain" description="NfeD-like C-terminal" evidence="6">
    <location>
        <begin position="102"/>
        <end position="152"/>
    </location>
</feature>
<evidence type="ECO:0000256" key="1">
    <source>
        <dbReference type="ARBA" id="ARBA00004141"/>
    </source>
</evidence>
<feature type="transmembrane region" description="Helical" evidence="5">
    <location>
        <begin position="29"/>
        <end position="47"/>
    </location>
</feature>
<dbReference type="Gene3D" id="2.40.50.140">
    <property type="entry name" value="Nucleic acid-binding proteins"/>
    <property type="match status" value="1"/>
</dbReference>
<dbReference type="PANTHER" id="PTHR33507">
    <property type="entry name" value="INNER MEMBRANE PROTEIN YBBJ"/>
    <property type="match status" value="1"/>
</dbReference>
<dbReference type="PANTHER" id="PTHR33507:SF3">
    <property type="entry name" value="INNER MEMBRANE PROTEIN YBBJ"/>
    <property type="match status" value="1"/>
</dbReference>
<evidence type="ECO:0000259" key="6">
    <source>
        <dbReference type="Pfam" id="PF01957"/>
    </source>
</evidence>
<evidence type="ECO:0000313" key="8">
    <source>
        <dbReference type="Proteomes" id="UP001595818"/>
    </source>
</evidence>
<organism evidence="7 8">
    <name type="scientific">Negadavirga shengliensis</name>
    <dbReference type="NCBI Taxonomy" id="1389218"/>
    <lineage>
        <taxon>Bacteria</taxon>
        <taxon>Pseudomonadati</taxon>
        <taxon>Bacteroidota</taxon>
        <taxon>Cytophagia</taxon>
        <taxon>Cytophagales</taxon>
        <taxon>Cyclobacteriaceae</taxon>
        <taxon>Negadavirga</taxon>
    </lineage>
</organism>
<keyword evidence="3 5" id="KW-1133">Transmembrane helix</keyword>
<reference evidence="8" key="1">
    <citation type="journal article" date="2019" name="Int. J. Syst. Evol. Microbiol.">
        <title>The Global Catalogue of Microorganisms (GCM) 10K type strain sequencing project: providing services to taxonomists for standard genome sequencing and annotation.</title>
        <authorList>
            <consortium name="The Broad Institute Genomics Platform"/>
            <consortium name="The Broad Institute Genome Sequencing Center for Infectious Disease"/>
            <person name="Wu L."/>
            <person name="Ma J."/>
        </authorList>
    </citation>
    <scope>NUCLEOTIDE SEQUENCE [LARGE SCALE GENOMIC DNA]</scope>
    <source>
        <strain evidence="8">CGMCC 4.7466</strain>
    </source>
</reference>
<dbReference type="InterPro" id="IPR052165">
    <property type="entry name" value="Membrane_assoc_protease"/>
</dbReference>
<comment type="subcellular location">
    <subcellularLocation>
        <location evidence="1">Membrane</location>
        <topology evidence="1">Multi-pass membrane protein</topology>
    </subcellularLocation>
</comment>
<proteinExistence type="predicted"/>
<keyword evidence="8" id="KW-1185">Reference proteome</keyword>
<dbReference type="Pfam" id="PF01957">
    <property type="entry name" value="NfeD"/>
    <property type="match status" value="1"/>
</dbReference>
<evidence type="ECO:0000313" key="7">
    <source>
        <dbReference type="EMBL" id="MFC4873695.1"/>
    </source>
</evidence>
<feature type="transmembrane region" description="Helical" evidence="5">
    <location>
        <begin position="53"/>
        <end position="73"/>
    </location>
</feature>
<feature type="transmembrane region" description="Helical" evidence="5">
    <location>
        <begin position="6"/>
        <end position="24"/>
    </location>
</feature>
<dbReference type="EMBL" id="JBHSJJ010000012">
    <property type="protein sequence ID" value="MFC4873695.1"/>
    <property type="molecule type" value="Genomic_DNA"/>
</dbReference>
<keyword evidence="2 5" id="KW-0812">Transmembrane</keyword>
<dbReference type="InterPro" id="IPR012340">
    <property type="entry name" value="NA-bd_OB-fold"/>
</dbReference>
<protein>
    <submittedName>
        <fullName evidence="7">NfeD family protein</fullName>
    </submittedName>
</protein>
<evidence type="ECO:0000256" key="3">
    <source>
        <dbReference type="ARBA" id="ARBA00022989"/>
    </source>
</evidence>
<evidence type="ECO:0000256" key="2">
    <source>
        <dbReference type="ARBA" id="ARBA00022692"/>
    </source>
</evidence>
<keyword evidence="4 5" id="KW-0472">Membrane</keyword>
<dbReference type="Proteomes" id="UP001595818">
    <property type="component" value="Unassembled WGS sequence"/>
</dbReference>
<comment type="caution">
    <text evidence="7">The sequence shown here is derived from an EMBL/GenBank/DDBJ whole genome shotgun (WGS) entry which is preliminary data.</text>
</comment>
<evidence type="ECO:0000256" key="5">
    <source>
        <dbReference type="SAM" id="Phobius"/>
    </source>
</evidence>
<evidence type="ECO:0000256" key="4">
    <source>
        <dbReference type="ARBA" id="ARBA00023136"/>
    </source>
</evidence>